<name>A6GWW9_FLAPJ</name>
<dbReference type="EMBL" id="AM398681">
    <property type="protein sequence ID" value="CAL42592.1"/>
    <property type="molecule type" value="Genomic_DNA"/>
</dbReference>
<evidence type="ECO:0000313" key="2">
    <source>
        <dbReference type="Proteomes" id="UP000006394"/>
    </source>
</evidence>
<dbReference type="Proteomes" id="UP000006394">
    <property type="component" value="Chromosome"/>
</dbReference>
<dbReference type="STRING" id="402612.FP0486"/>
<dbReference type="GeneID" id="66552836"/>
<sequence>MKEITTAEFIKKAKALLESKYTYGEILNERKTRKITRTEFINRAILKHQNNFNYDKVHYVNSNTKVIVTCKIHGDFEQVPQDHLRGNGCVECNGKKKITRQEFIEEANKIHNFKFNYDKVDAHNRGSKINN</sequence>
<dbReference type="AlphaFoldDB" id="A6GWW9"/>
<organism evidence="1 2">
    <name type="scientific">Flavobacterium psychrophilum (strain ATCC 49511 / DSM 21280 / CIP 103535 / JIP02/86)</name>
    <dbReference type="NCBI Taxonomy" id="402612"/>
    <lineage>
        <taxon>Bacteria</taxon>
        <taxon>Pseudomonadati</taxon>
        <taxon>Bacteroidota</taxon>
        <taxon>Flavobacteriia</taxon>
        <taxon>Flavobacteriales</taxon>
        <taxon>Flavobacteriaceae</taxon>
        <taxon>Flavobacterium</taxon>
    </lineage>
</organism>
<proteinExistence type="predicted"/>
<reference evidence="1 2" key="1">
    <citation type="journal article" date="2007" name="Nat. Biotechnol.">
        <title>Complete genome sequence of the fish pathogen Flavobacterium psychrophilum.</title>
        <authorList>
            <person name="Duchaud E."/>
            <person name="Boussaha M."/>
            <person name="Loux V."/>
            <person name="Bernardet J.F."/>
            <person name="Michel C."/>
            <person name="Kerouault B."/>
            <person name="Mondot S."/>
            <person name="Nicolas P."/>
            <person name="Bossy R."/>
            <person name="Caron C."/>
            <person name="Bessieres P."/>
            <person name="Gibrat J.F."/>
            <person name="Claverol S."/>
            <person name="Dumetz F."/>
            <person name="Le Henaff M."/>
            <person name="Benmansour A."/>
        </authorList>
    </citation>
    <scope>NUCLEOTIDE SEQUENCE [LARGE SCALE GENOMIC DNA]</scope>
    <source>
        <strain evidence="2">ATCC 49511 / DSM 21280 / CIP 103535 / JIP02/86</strain>
    </source>
</reference>
<gene>
    <name evidence="1" type="ordered locus">FP0486</name>
</gene>
<dbReference type="OrthoDB" id="878605at2"/>
<evidence type="ECO:0000313" key="1">
    <source>
        <dbReference type="EMBL" id="CAL42592.1"/>
    </source>
</evidence>
<dbReference type="PATRIC" id="fig|402612.5.peg.496"/>
<keyword evidence="2" id="KW-1185">Reference proteome</keyword>
<dbReference type="KEGG" id="fps:FP0486"/>
<dbReference type="HOGENOM" id="CLU_1924464_0_0_10"/>
<protein>
    <submittedName>
        <fullName evidence="1">Uncharacterized protein</fullName>
    </submittedName>
</protein>
<dbReference type="EnsemblBacteria" id="CAL42592">
    <property type="protein sequence ID" value="CAL42592"/>
    <property type="gene ID" value="FP0486"/>
</dbReference>
<dbReference type="RefSeq" id="WP_011962650.1">
    <property type="nucleotide sequence ID" value="NC_009613.3"/>
</dbReference>
<accession>A6GWW9</accession>